<name>A0A2M4CEE9_9DIPT</name>
<dbReference type="EMBL" id="GGFJ01014498">
    <property type="protein sequence ID" value="MBW63639.1"/>
    <property type="molecule type" value="Transcribed_RNA"/>
</dbReference>
<feature type="region of interest" description="Disordered" evidence="1">
    <location>
        <begin position="29"/>
        <end position="52"/>
    </location>
</feature>
<evidence type="ECO:0000313" key="3">
    <source>
        <dbReference type="EMBL" id="MBW63639.1"/>
    </source>
</evidence>
<feature type="chain" id="PRO_5014604344" evidence="2">
    <location>
        <begin position="23"/>
        <end position="70"/>
    </location>
</feature>
<dbReference type="AlphaFoldDB" id="A0A2M4CEE9"/>
<evidence type="ECO:0000256" key="2">
    <source>
        <dbReference type="SAM" id="SignalP"/>
    </source>
</evidence>
<feature type="signal peptide" evidence="2">
    <location>
        <begin position="1"/>
        <end position="22"/>
    </location>
</feature>
<feature type="compositionally biased region" description="Polar residues" evidence="1">
    <location>
        <begin position="32"/>
        <end position="43"/>
    </location>
</feature>
<evidence type="ECO:0000256" key="1">
    <source>
        <dbReference type="SAM" id="MobiDB-lite"/>
    </source>
</evidence>
<proteinExistence type="predicted"/>
<organism evidence="3">
    <name type="scientific">Anopheles marajoara</name>
    <dbReference type="NCBI Taxonomy" id="58244"/>
    <lineage>
        <taxon>Eukaryota</taxon>
        <taxon>Metazoa</taxon>
        <taxon>Ecdysozoa</taxon>
        <taxon>Arthropoda</taxon>
        <taxon>Hexapoda</taxon>
        <taxon>Insecta</taxon>
        <taxon>Pterygota</taxon>
        <taxon>Neoptera</taxon>
        <taxon>Endopterygota</taxon>
        <taxon>Diptera</taxon>
        <taxon>Nematocera</taxon>
        <taxon>Culicoidea</taxon>
        <taxon>Culicidae</taxon>
        <taxon>Anophelinae</taxon>
        <taxon>Anopheles</taxon>
    </lineage>
</organism>
<reference evidence="3" key="1">
    <citation type="submission" date="2018-01" db="EMBL/GenBank/DDBJ databases">
        <title>An insight into the sialome of Amazonian anophelines.</title>
        <authorList>
            <person name="Ribeiro J.M."/>
            <person name="Scarpassa V."/>
            <person name="Calvo E."/>
        </authorList>
    </citation>
    <scope>NUCLEOTIDE SEQUENCE</scope>
    <source>
        <tissue evidence="3">Salivary glands</tissue>
    </source>
</reference>
<sequence>MKLCRLFGWLVVLLCGLWPCQAIAVEEHTENKQPTNQPANQRASEPASDDVSRWPRVGLRCSVCFPLITF</sequence>
<accession>A0A2M4CEE9</accession>
<keyword evidence="2" id="KW-0732">Signal</keyword>
<protein>
    <submittedName>
        <fullName evidence="3">Putative secreted protein</fullName>
    </submittedName>
</protein>